<proteinExistence type="inferred from homology"/>
<evidence type="ECO:0000256" key="10">
    <source>
        <dbReference type="ARBA" id="ARBA00026155"/>
    </source>
</evidence>
<keyword evidence="6" id="KW-0479">Metal-binding</keyword>
<keyword evidence="8" id="KW-0482">Metalloprotease</keyword>
<dbReference type="SUPFAM" id="SSF55920">
    <property type="entry name" value="Creatinase/aminopeptidase"/>
    <property type="match status" value="1"/>
</dbReference>
<evidence type="ECO:0000256" key="11">
    <source>
        <dbReference type="ARBA" id="ARBA00033475"/>
    </source>
</evidence>
<name>A0A642UTD4_9ASCO</name>
<evidence type="ECO:0000313" key="14">
    <source>
        <dbReference type="Proteomes" id="UP000761534"/>
    </source>
</evidence>
<dbReference type="PANTHER" id="PTHR10804">
    <property type="entry name" value="PROTEASE FAMILY M24 METHIONYL AMINOPEPTIDASE, AMINOPEPTIDASE P"/>
    <property type="match status" value="1"/>
</dbReference>
<dbReference type="EMBL" id="SWFS01000420">
    <property type="protein sequence ID" value="KAA8905027.1"/>
    <property type="molecule type" value="Genomic_DNA"/>
</dbReference>
<dbReference type="Gene3D" id="3.90.230.10">
    <property type="entry name" value="Creatinase/methionine aminopeptidase superfamily"/>
    <property type="match status" value="1"/>
</dbReference>
<evidence type="ECO:0000256" key="3">
    <source>
        <dbReference type="ARBA" id="ARBA00007319"/>
    </source>
</evidence>
<protein>
    <recommendedName>
        <fullName evidence="10">Probable metalloprotease ARX1</fullName>
    </recommendedName>
    <alternativeName>
        <fullName evidence="11">Associated with ribosomal export complex protein 1</fullName>
    </alternativeName>
</protein>
<evidence type="ECO:0000256" key="5">
    <source>
        <dbReference type="ARBA" id="ARBA00022670"/>
    </source>
</evidence>
<dbReference type="AlphaFoldDB" id="A0A642UTD4"/>
<organism evidence="13 14">
    <name type="scientific">Trichomonascus ciferrii</name>
    <dbReference type="NCBI Taxonomy" id="44093"/>
    <lineage>
        <taxon>Eukaryota</taxon>
        <taxon>Fungi</taxon>
        <taxon>Dikarya</taxon>
        <taxon>Ascomycota</taxon>
        <taxon>Saccharomycotina</taxon>
        <taxon>Dipodascomycetes</taxon>
        <taxon>Dipodascales</taxon>
        <taxon>Trichomonascaceae</taxon>
        <taxon>Trichomonascus</taxon>
        <taxon>Trichomonascus ciferrii complex</taxon>
    </lineage>
</organism>
<gene>
    <name evidence="13" type="ORF">TRICI_005355</name>
</gene>
<keyword evidence="9" id="KW-0539">Nucleus</keyword>
<evidence type="ECO:0000256" key="12">
    <source>
        <dbReference type="ARBA" id="ARBA00034680"/>
    </source>
</evidence>
<evidence type="ECO:0000256" key="9">
    <source>
        <dbReference type="ARBA" id="ARBA00023242"/>
    </source>
</evidence>
<dbReference type="GO" id="GO:0006508">
    <property type="term" value="P:proteolysis"/>
    <property type="evidence" value="ECO:0007669"/>
    <property type="project" value="UniProtKB-KW"/>
</dbReference>
<dbReference type="InterPro" id="IPR047113">
    <property type="entry name" value="PA2G4/ARX1"/>
</dbReference>
<dbReference type="VEuPathDB" id="FungiDB:TRICI_005355"/>
<keyword evidence="4" id="KW-0963">Cytoplasm</keyword>
<comment type="function">
    <text evidence="12">Probable metalloprotease involved in proper assembly of pre-ribosomal particles during the biogenesis of the 60S ribosomal subunit. Accompanies the pre-60S particles to the cytoplasm.</text>
</comment>
<dbReference type="InterPro" id="IPR036005">
    <property type="entry name" value="Creatinase/aminopeptidase-like"/>
</dbReference>
<evidence type="ECO:0000256" key="2">
    <source>
        <dbReference type="ARBA" id="ARBA00004496"/>
    </source>
</evidence>
<dbReference type="GO" id="GO:0008237">
    <property type="term" value="F:metallopeptidase activity"/>
    <property type="evidence" value="ECO:0007669"/>
    <property type="project" value="UniProtKB-KW"/>
</dbReference>
<evidence type="ECO:0000256" key="6">
    <source>
        <dbReference type="ARBA" id="ARBA00022723"/>
    </source>
</evidence>
<dbReference type="OrthoDB" id="5876363at2759"/>
<evidence type="ECO:0000256" key="7">
    <source>
        <dbReference type="ARBA" id="ARBA00022801"/>
    </source>
</evidence>
<dbReference type="Gene3D" id="1.10.10.10">
    <property type="entry name" value="Winged helix-like DNA-binding domain superfamily/Winged helix DNA-binding domain"/>
    <property type="match status" value="1"/>
</dbReference>
<dbReference type="GO" id="GO:0005634">
    <property type="term" value="C:nucleus"/>
    <property type="evidence" value="ECO:0007669"/>
    <property type="project" value="UniProtKB-SubCell"/>
</dbReference>
<evidence type="ECO:0000313" key="13">
    <source>
        <dbReference type="EMBL" id="KAA8905027.1"/>
    </source>
</evidence>
<comment type="similarity">
    <text evidence="3">Belongs to the peptidase M24 family.</text>
</comment>
<evidence type="ECO:0000256" key="8">
    <source>
        <dbReference type="ARBA" id="ARBA00023049"/>
    </source>
</evidence>
<keyword evidence="14" id="KW-1185">Reference proteome</keyword>
<dbReference type="InterPro" id="IPR036388">
    <property type="entry name" value="WH-like_DNA-bd_sf"/>
</dbReference>
<dbReference type="GO" id="GO:0005737">
    <property type="term" value="C:cytoplasm"/>
    <property type="evidence" value="ECO:0007669"/>
    <property type="project" value="UniProtKB-SubCell"/>
</dbReference>
<dbReference type="GO" id="GO:0046872">
    <property type="term" value="F:metal ion binding"/>
    <property type="evidence" value="ECO:0007669"/>
    <property type="project" value="UniProtKB-KW"/>
</dbReference>
<keyword evidence="7" id="KW-0378">Hydrolase</keyword>
<reference evidence="13" key="1">
    <citation type="journal article" date="2019" name="G3 (Bethesda)">
        <title>Genome Assemblies of Two Rare Opportunistic Yeast Pathogens: Diutina rugosa (syn. Candida rugosa) and Trichomonascus ciferrii (syn. Candida ciferrii).</title>
        <authorList>
            <person name="Mixao V."/>
            <person name="Saus E."/>
            <person name="Hansen A.P."/>
            <person name="Lass-Florl C."/>
            <person name="Gabaldon T."/>
        </authorList>
    </citation>
    <scope>NUCLEOTIDE SEQUENCE</scope>
    <source>
        <strain evidence="13">CBS 4856</strain>
    </source>
</reference>
<sequence>MDMQMELTSDQRVLIDDKNRLNETSLERYRLAGQIAQTGLVFVQGLLKNNHEAERSVGEICRLGDAFLQKATANVFKRQKVEEKGIALPVQIEKDEFVCSVAPEEGDVFQGGFLKEGDVAKITLGVHIDGYTAQVSHSFVIRDRDQDLRQEPQPLVGTKADAVCAAYIATEAVISLLSLVLTPNATIAAGEGPITGQKIKTLVEKIATIFRVKVAPGSRVRRVRRFLAGQSDVVQENDFKGVTWDEAVEEERALSRIHKPEESSLSNEFADDFAVQEGEVWLVDLRMAATEGKNGVVKTTEFTGYGADTVKPSIYSRDYAVQYGLKINAARTLLSRSAALTSVYPFKLSYVAENASDLASAKLGLSELVQHHIFVPQTIRTAEFVPLDLFVNGNPSYRDIKKASKPVPVAREMSTIVLLSAAESHSGFSELIRLTGGNKTAPPSWVHSNYEVTDPTINELLQFKANKKLHGINFQDVQPSKFDMAEAIKPIDNSMDLD</sequence>
<dbReference type="PANTHER" id="PTHR10804:SF102">
    <property type="entry name" value="METALLOPROTEASE ARX1-RELATED"/>
    <property type="match status" value="1"/>
</dbReference>
<accession>A0A642UTD4</accession>
<dbReference type="Proteomes" id="UP000761534">
    <property type="component" value="Unassembled WGS sequence"/>
</dbReference>
<comment type="caution">
    <text evidence="13">The sequence shown here is derived from an EMBL/GenBank/DDBJ whole genome shotgun (WGS) entry which is preliminary data.</text>
</comment>
<evidence type="ECO:0000256" key="4">
    <source>
        <dbReference type="ARBA" id="ARBA00022490"/>
    </source>
</evidence>
<comment type="subcellular location">
    <subcellularLocation>
        <location evidence="2">Cytoplasm</location>
    </subcellularLocation>
    <subcellularLocation>
        <location evidence="1">Nucleus</location>
    </subcellularLocation>
</comment>
<evidence type="ECO:0000256" key="1">
    <source>
        <dbReference type="ARBA" id="ARBA00004123"/>
    </source>
</evidence>
<keyword evidence="5" id="KW-0645">Protease</keyword>